<keyword evidence="1" id="KW-0479">Metal-binding</keyword>
<dbReference type="GO" id="GO:0016702">
    <property type="term" value="F:oxidoreductase activity, acting on single donors with incorporation of molecular oxygen, incorporation of two atoms of oxygen"/>
    <property type="evidence" value="ECO:0007669"/>
    <property type="project" value="InterPro"/>
</dbReference>
<feature type="region of interest" description="Disordered" evidence="4">
    <location>
        <begin position="67"/>
        <end position="105"/>
    </location>
</feature>
<dbReference type="GO" id="GO:0034440">
    <property type="term" value="P:lipid oxidation"/>
    <property type="evidence" value="ECO:0007669"/>
    <property type="project" value="InterPro"/>
</dbReference>
<feature type="chain" id="PRO_5003116990" evidence="5">
    <location>
        <begin position="22"/>
        <end position="652"/>
    </location>
</feature>
<dbReference type="InterPro" id="IPR013819">
    <property type="entry name" value="LipOase_C"/>
</dbReference>
<dbReference type="AlphaFoldDB" id="D8LBX4"/>
<dbReference type="OrthoDB" id="407298at2759"/>
<proteinExistence type="predicted"/>
<evidence type="ECO:0000256" key="1">
    <source>
        <dbReference type="ARBA" id="ARBA00022723"/>
    </source>
</evidence>
<dbReference type="GO" id="GO:0046872">
    <property type="term" value="F:metal ion binding"/>
    <property type="evidence" value="ECO:0007669"/>
    <property type="project" value="UniProtKB-KW"/>
</dbReference>
<dbReference type="Proteomes" id="UP000002630">
    <property type="component" value="Linkage Group LG08"/>
</dbReference>
<dbReference type="eggNOG" id="ENOG502QQSP">
    <property type="taxonomic scope" value="Eukaryota"/>
</dbReference>
<evidence type="ECO:0000313" key="7">
    <source>
        <dbReference type="EMBL" id="CBN79157.1"/>
    </source>
</evidence>
<evidence type="ECO:0000256" key="5">
    <source>
        <dbReference type="SAM" id="SignalP"/>
    </source>
</evidence>
<dbReference type="InParanoid" id="D8LBX4"/>
<dbReference type="OMA" id="SHYMRTH"/>
<feature type="domain" description="Lipoxygenase" evidence="6">
    <location>
        <begin position="71"/>
        <end position="652"/>
    </location>
</feature>
<evidence type="ECO:0000313" key="8">
    <source>
        <dbReference type="Proteomes" id="UP000002630"/>
    </source>
</evidence>
<protein>
    <submittedName>
        <fullName evidence="7">Lipoxygenase</fullName>
    </submittedName>
</protein>
<dbReference type="InterPro" id="IPR000907">
    <property type="entry name" value="LipOase"/>
</dbReference>
<gene>
    <name evidence="7" type="primary">LOX</name>
    <name evidence="7" type="ORF">Esi_0010_0044</name>
</gene>
<dbReference type="PRINTS" id="PR00087">
    <property type="entry name" value="LIPOXYGENASE"/>
</dbReference>
<feature type="signal peptide" evidence="5">
    <location>
        <begin position="1"/>
        <end position="21"/>
    </location>
</feature>
<reference evidence="7 8" key="1">
    <citation type="journal article" date="2010" name="Nature">
        <title>The Ectocarpus genome and the independent evolution of multicellularity in brown algae.</title>
        <authorList>
            <person name="Cock J.M."/>
            <person name="Sterck L."/>
            <person name="Rouze P."/>
            <person name="Scornet D."/>
            <person name="Allen A.E."/>
            <person name="Amoutzias G."/>
            <person name="Anthouard V."/>
            <person name="Artiguenave F."/>
            <person name="Aury J.M."/>
            <person name="Badger J.H."/>
            <person name="Beszteri B."/>
            <person name="Billiau K."/>
            <person name="Bonnet E."/>
            <person name="Bothwell J.H."/>
            <person name="Bowler C."/>
            <person name="Boyen C."/>
            <person name="Brownlee C."/>
            <person name="Carrano C.J."/>
            <person name="Charrier B."/>
            <person name="Cho G.Y."/>
            <person name="Coelho S.M."/>
            <person name="Collen J."/>
            <person name="Corre E."/>
            <person name="Da Silva C."/>
            <person name="Delage L."/>
            <person name="Delaroque N."/>
            <person name="Dittami S.M."/>
            <person name="Doulbeau S."/>
            <person name="Elias M."/>
            <person name="Farnham G."/>
            <person name="Gachon C.M."/>
            <person name="Gschloessl B."/>
            <person name="Heesch S."/>
            <person name="Jabbari K."/>
            <person name="Jubin C."/>
            <person name="Kawai H."/>
            <person name="Kimura K."/>
            <person name="Kloareg B."/>
            <person name="Kupper F.C."/>
            <person name="Lang D."/>
            <person name="Le Bail A."/>
            <person name="Leblanc C."/>
            <person name="Lerouge P."/>
            <person name="Lohr M."/>
            <person name="Lopez P.J."/>
            <person name="Martens C."/>
            <person name="Maumus F."/>
            <person name="Michel G."/>
            <person name="Miranda-Saavedra D."/>
            <person name="Morales J."/>
            <person name="Moreau H."/>
            <person name="Motomura T."/>
            <person name="Nagasato C."/>
            <person name="Napoli C.A."/>
            <person name="Nelson D.R."/>
            <person name="Nyvall-Collen P."/>
            <person name="Peters A.F."/>
            <person name="Pommier C."/>
            <person name="Potin P."/>
            <person name="Poulain J."/>
            <person name="Quesneville H."/>
            <person name="Read B."/>
            <person name="Rensing S.A."/>
            <person name="Ritter A."/>
            <person name="Rousvoal S."/>
            <person name="Samanta M."/>
            <person name="Samson G."/>
            <person name="Schroeder D.C."/>
            <person name="Segurens B."/>
            <person name="Strittmatter M."/>
            <person name="Tonon T."/>
            <person name="Tregear J.W."/>
            <person name="Valentin K."/>
            <person name="von Dassow P."/>
            <person name="Yamagishi T."/>
            <person name="Van de Peer Y."/>
            <person name="Wincker P."/>
        </authorList>
    </citation>
    <scope>NUCLEOTIDE SEQUENCE [LARGE SCALE GENOMIC DNA]</scope>
    <source>
        <strain evidence="8">Ec32 / CCAP1310/4</strain>
    </source>
</reference>
<evidence type="ECO:0000256" key="2">
    <source>
        <dbReference type="ARBA" id="ARBA00022964"/>
    </source>
</evidence>
<dbReference type="EMBL" id="FN649733">
    <property type="protein sequence ID" value="CBN79157.1"/>
    <property type="molecule type" value="Genomic_DNA"/>
</dbReference>
<evidence type="ECO:0000256" key="3">
    <source>
        <dbReference type="ARBA" id="ARBA00023002"/>
    </source>
</evidence>
<sequence length="652" mass="73388">MPHSRTMKVAVLALVVAMGDAFVAPTPRANNRPTTRTDRRVETSAVAPLNIAGFSLSSITDFFTSNREGETSLPQDPKADQAHRKEQLEERKKEYRWSTEGPPEGAPYLDGFPPNDELPSVAWITDLVASVLKIAVGTLRGSLGAGEIMEALTDPAKAKTFATRVRELISGNSAIDERPADIGDYEDLHAFPIKNPKSMYDWEDDEAFARLRLQGGNCVVLEKCTQSTREKLKVLDSDPVYKKLKSKVDSLMDEGKLFVVDHELLKGVERYLTPSVALFEVIDDDLLPIRPIGIQLSQGEEATPIFTPEDGNNWLIAKACFESADFIMHEVVSHLGSTHIVLEGPMVAVNRCLPKEHPVYDLLKPHMEGTALINWGAQDLLIQPNGALDILQANDIESSWDLVLEQFFNRIAEDFSPEADFASRQITKEDFPGRYPYRDYGMRYWEATHTWVKEYLDIYYKSDKDVEEDYELQAMIEELVDIGKVYWLKDYYTTDDKKALIAKVIASWIYSASTLHAAVNFPQKPSMSFVPSCPGSVYAPPPIDKRERTFDEFMNYLPPMEIATIHVAMLTLLGDIFHTKLGQYETHNFDDDRIAEPLAKFQQAIEDIEDDLVADNADVVSGWRQRGKAKRAANNMAYTTLLPDNIPQSINI</sequence>
<evidence type="ECO:0000259" key="6">
    <source>
        <dbReference type="PROSITE" id="PS51393"/>
    </source>
</evidence>
<name>D8LBX4_ECTSI</name>
<dbReference type="PROSITE" id="PS51393">
    <property type="entry name" value="LIPOXYGENASE_3"/>
    <property type="match status" value="1"/>
</dbReference>
<dbReference type="InterPro" id="IPR036226">
    <property type="entry name" value="LipOase_C_sf"/>
</dbReference>
<dbReference type="STRING" id="2880.D8LBX4"/>
<keyword evidence="8" id="KW-1185">Reference proteome</keyword>
<feature type="compositionally biased region" description="Basic and acidic residues" evidence="4">
    <location>
        <begin position="77"/>
        <end position="97"/>
    </location>
</feature>
<accession>D8LBX4</accession>
<keyword evidence="2" id="KW-0223">Dioxygenase</keyword>
<keyword evidence="3" id="KW-0560">Oxidoreductase</keyword>
<dbReference type="EMBL" id="FN647683">
    <property type="protein sequence ID" value="CBN79157.1"/>
    <property type="molecule type" value="Genomic_DNA"/>
</dbReference>
<dbReference type="SUPFAM" id="SSF48484">
    <property type="entry name" value="Lipoxigenase"/>
    <property type="match status" value="1"/>
</dbReference>
<keyword evidence="5" id="KW-0732">Signal</keyword>
<organism evidence="7 8">
    <name type="scientific">Ectocarpus siliculosus</name>
    <name type="common">Brown alga</name>
    <name type="synonym">Conferva siliculosa</name>
    <dbReference type="NCBI Taxonomy" id="2880"/>
    <lineage>
        <taxon>Eukaryota</taxon>
        <taxon>Sar</taxon>
        <taxon>Stramenopiles</taxon>
        <taxon>Ochrophyta</taxon>
        <taxon>PX clade</taxon>
        <taxon>Phaeophyceae</taxon>
        <taxon>Ectocarpales</taxon>
        <taxon>Ectocarpaceae</taxon>
        <taxon>Ectocarpus</taxon>
    </lineage>
</organism>
<evidence type="ECO:0000256" key="4">
    <source>
        <dbReference type="SAM" id="MobiDB-lite"/>
    </source>
</evidence>
<dbReference type="Gene3D" id="3.10.450.60">
    <property type="match status" value="1"/>
</dbReference>
<dbReference type="PANTHER" id="PTHR11771">
    <property type="entry name" value="LIPOXYGENASE"/>
    <property type="match status" value="1"/>
</dbReference>
<dbReference type="Gene3D" id="1.20.245.10">
    <property type="entry name" value="Lipoxygenase-1, Domain 5"/>
    <property type="match status" value="1"/>
</dbReference>
<dbReference type="Pfam" id="PF00305">
    <property type="entry name" value="Lipoxygenase"/>
    <property type="match status" value="1"/>
</dbReference>